<reference evidence="1 2" key="1">
    <citation type="submission" date="2024-02" db="EMBL/GenBank/DDBJ databases">
        <authorList>
            <person name="Vignale AGUSTIN F."/>
            <person name="Sosa J E."/>
            <person name="Modenutti C."/>
        </authorList>
    </citation>
    <scope>NUCLEOTIDE SEQUENCE [LARGE SCALE GENOMIC DNA]</scope>
</reference>
<accession>A0ABC8S8S8</accession>
<dbReference type="Proteomes" id="UP001642360">
    <property type="component" value="Unassembled WGS sequence"/>
</dbReference>
<sequence>MLTALTNIWTCVLTYSRSGESEISGLMVNDVVCTESDRSRTRPNSPVVEAQVWDALKLDSEGPLPTASVLQDMSNGIAEKRDYPGLMPSKGKFYLNYMHL</sequence>
<evidence type="ECO:0000313" key="2">
    <source>
        <dbReference type="Proteomes" id="UP001642360"/>
    </source>
</evidence>
<organism evidence="1 2">
    <name type="scientific">Ilex paraguariensis</name>
    <name type="common">yerba mate</name>
    <dbReference type="NCBI Taxonomy" id="185542"/>
    <lineage>
        <taxon>Eukaryota</taxon>
        <taxon>Viridiplantae</taxon>
        <taxon>Streptophyta</taxon>
        <taxon>Embryophyta</taxon>
        <taxon>Tracheophyta</taxon>
        <taxon>Spermatophyta</taxon>
        <taxon>Magnoliopsida</taxon>
        <taxon>eudicotyledons</taxon>
        <taxon>Gunneridae</taxon>
        <taxon>Pentapetalae</taxon>
        <taxon>asterids</taxon>
        <taxon>campanulids</taxon>
        <taxon>Aquifoliales</taxon>
        <taxon>Aquifoliaceae</taxon>
        <taxon>Ilex</taxon>
    </lineage>
</organism>
<proteinExistence type="predicted"/>
<gene>
    <name evidence="1" type="ORF">ILEXP_LOCUS21798</name>
</gene>
<evidence type="ECO:0000313" key="1">
    <source>
        <dbReference type="EMBL" id="CAK9153530.1"/>
    </source>
</evidence>
<name>A0ABC8S8S8_9AQUA</name>
<comment type="caution">
    <text evidence="1">The sequence shown here is derived from an EMBL/GenBank/DDBJ whole genome shotgun (WGS) entry which is preliminary data.</text>
</comment>
<dbReference type="EMBL" id="CAUOFW020002403">
    <property type="protein sequence ID" value="CAK9153530.1"/>
    <property type="molecule type" value="Genomic_DNA"/>
</dbReference>
<protein>
    <submittedName>
        <fullName evidence="1">Uncharacterized protein</fullName>
    </submittedName>
</protein>
<dbReference type="AlphaFoldDB" id="A0ABC8S8S8"/>
<keyword evidence="2" id="KW-1185">Reference proteome</keyword>